<sequence>MKSKNAAISLTWIALTACASGNEVTATVQADDVASIEAVVTRLEEAWTAGNGEAWGREFTEDADFTVWFGPRVKGREAIEQGHKRIFDGIYKNTRVEMDVAGIRFLTPDIALVDIDGWVTNAGETRPARDAEVHPLIVMARSDSGWKVEAFQNTPNFGPTRVVNGDIRAQPEFTGQ</sequence>
<dbReference type="PROSITE" id="PS51257">
    <property type="entry name" value="PROKAR_LIPOPROTEIN"/>
    <property type="match status" value="1"/>
</dbReference>
<protein>
    <recommendedName>
        <fullName evidence="2">DUF4440 domain-containing protein</fullName>
    </recommendedName>
</protein>
<evidence type="ECO:0000313" key="4">
    <source>
        <dbReference type="Proteomes" id="UP000027190"/>
    </source>
</evidence>
<evidence type="ECO:0000259" key="2">
    <source>
        <dbReference type="Pfam" id="PF14534"/>
    </source>
</evidence>
<dbReference type="NCBIfam" id="TIGR02246">
    <property type="entry name" value="SgcJ/EcaC family oxidoreductase"/>
    <property type="match status" value="1"/>
</dbReference>
<organism evidence="3 4">
    <name type="scientific">Hyphomonas chukchiensis</name>
    <dbReference type="NCBI Taxonomy" id="1280947"/>
    <lineage>
        <taxon>Bacteria</taxon>
        <taxon>Pseudomonadati</taxon>
        <taxon>Pseudomonadota</taxon>
        <taxon>Alphaproteobacteria</taxon>
        <taxon>Hyphomonadales</taxon>
        <taxon>Hyphomonadaceae</taxon>
        <taxon>Hyphomonas</taxon>
    </lineage>
</organism>
<evidence type="ECO:0000256" key="1">
    <source>
        <dbReference type="SAM" id="SignalP"/>
    </source>
</evidence>
<dbReference type="STRING" id="1280947.HY30_01845"/>
<dbReference type="Gene3D" id="3.10.450.50">
    <property type="match status" value="1"/>
</dbReference>
<name>A0A062UGK8_9PROT</name>
<evidence type="ECO:0000313" key="3">
    <source>
        <dbReference type="EMBL" id="KCZ61108.1"/>
    </source>
</evidence>
<dbReference type="AlphaFoldDB" id="A0A062UGK8"/>
<dbReference type="InterPro" id="IPR032710">
    <property type="entry name" value="NTF2-like_dom_sf"/>
</dbReference>
<dbReference type="InterPro" id="IPR027843">
    <property type="entry name" value="DUF4440"/>
</dbReference>
<feature type="domain" description="DUF4440" evidence="2">
    <location>
        <begin position="36"/>
        <end position="148"/>
    </location>
</feature>
<dbReference type="Pfam" id="PF14534">
    <property type="entry name" value="DUF4440"/>
    <property type="match status" value="1"/>
</dbReference>
<comment type="caution">
    <text evidence="3">The sequence shown here is derived from an EMBL/GenBank/DDBJ whole genome shotgun (WGS) entry which is preliminary data.</text>
</comment>
<reference evidence="3 4" key="1">
    <citation type="journal article" date="2014" name="Antonie Van Leeuwenhoek">
        <title>Hyphomonas beringensis sp. nov. and Hyphomonas chukchiensis sp. nov., isolated from surface seawater of the Bering Sea and Chukchi Sea.</title>
        <authorList>
            <person name="Li C."/>
            <person name="Lai Q."/>
            <person name="Li G."/>
            <person name="Dong C."/>
            <person name="Wang J."/>
            <person name="Liao Y."/>
            <person name="Shao Z."/>
        </authorList>
    </citation>
    <scope>NUCLEOTIDE SEQUENCE [LARGE SCALE GENOMIC DNA]</scope>
    <source>
        <strain evidence="3 4">BH-BN04-4</strain>
    </source>
</reference>
<dbReference type="InterPro" id="IPR011944">
    <property type="entry name" value="Steroid_delta5-4_isomerase"/>
</dbReference>
<proteinExistence type="predicted"/>
<keyword evidence="4" id="KW-1185">Reference proteome</keyword>
<dbReference type="Proteomes" id="UP000027190">
    <property type="component" value="Unassembled WGS sequence"/>
</dbReference>
<feature type="chain" id="PRO_5001614721" description="DUF4440 domain-containing protein" evidence="1">
    <location>
        <begin position="20"/>
        <end position="176"/>
    </location>
</feature>
<dbReference type="EMBL" id="AWFG01000001">
    <property type="protein sequence ID" value="KCZ61108.1"/>
    <property type="molecule type" value="Genomic_DNA"/>
</dbReference>
<accession>A0A062UGK8</accession>
<dbReference type="OrthoDB" id="122531at2"/>
<dbReference type="RefSeq" id="WP_051614634.1">
    <property type="nucleotide sequence ID" value="NZ_AWFG01000001.1"/>
</dbReference>
<dbReference type="eggNOG" id="COG4319">
    <property type="taxonomic scope" value="Bacteria"/>
</dbReference>
<keyword evidence="1" id="KW-0732">Signal</keyword>
<gene>
    <name evidence="3" type="ORF">HY30_01845</name>
</gene>
<dbReference type="PATRIC" id="fig|1280947.3.peg.364"/>
<dbReference type="SUPFAM" id="SSF54427">
    <property type="entry name" value="NTF2-like"/>
    <property type="match status" value="1"/>
</dbReference>
<feature type="signal peptide" evidence="1">
    <location>
        <begin position="1"/>
        <end position="19"/>
    </location>
</feature>